<gene>
    <name evidence="1" type="ORF">NGRA_2448</name>
</gene>
<sequence>NLLYYVLFTCRLFAFGDDPFFYDKTLKKATYDYISDSIKALYKPLSQLTIDKTAVSLEKPVVFLVFNPLYKIFKIGNSKGDNYWEEFMYEDDSNVVNESDYIRIAINQLKETITENDFYIYYTIKKSCIYVVYTDEEVEKFDKQIRELLRENFSPSCIDIKYHSEEFAGFIWSKYNIYDQVCRSFSLSLEHDNYIFKVFIHYSYIIPLYKKIMEIINTHQDKQIETERVSYRYLHKSFETTSEKERNDLYILSMFDILIDSIDDNEITDFQETILNNIVKYLTNKLNFKNYLKDFFDEKSKSYIYIRNLKKAMKDFIVEKGSLIEEIGLECLKTKEKMDSKIYNYFCIMTKEPFKSGKFTAKILKFLSYDMDILAKLILSDDTKCEDQETPIRRVILEYSLEYCMLWIDYYIKYAQGDKEGIYPSDLNDFETLKNSCVALAMKNCSKEYAVSNYLVDTVDLYYKNCKIYSDNQTE</sequence>
<evidence type="ECO:0000313" key="2">
    <source>
        <dbReference type="Proteomes" id="UP000740883"/>
    </source>
</evidence>
<organism evidence="1 2">
    <name type="scientific">Nosema granulosis</name>
    <dbReference type="NCBI Taxonomy" id="83296"/>
    <lineage>
        <taxon>Eukaryota</taxon>
        <taxon>Fungi</taxon>
        <taxon>Fungi incertae sedis</taxon>
        <taxon>Microsporidia</taxon>
        <taxon>Nosematidae</taxon>
        <taxon>Nosema</taxon>
    </lineage>
</organism>
<keyword evidence="2" id="KW-1185">Reference proteome</keyword>
<name>A0A9P6GXG5_9MICR</name>
<dbReference type="EMBL" id="SBJO01000272">
    <property type="protein sequence ID" value="KAF9761701.1"/>
    <property type="molecule type" value="Genomic_DNA"/>
</dbReference>
<dbReference type="AlphaFoldDB" id="A0A9P6GXG5"/>
<feature type="non-terminal residue" evidence="1">
    <location>
        <position position="1"/>
    </location>
</feature>
<evidence type="ECO:0000313" key="1">
    <source>
        <dbReference type="EMBL" id="KAF9761701.1"/>
    </source>
</evidence>
<dbReference type="Proteomes" id="UP000740883">
    <property type="component" value="Unassembled WGS sequence"/>
</dbReference>
<reference evidence="1 2" key="1">
    <citation type="journal article" date="2020" name="Genome Biol. Evol.">
        <title>Comparative genomics of strictly vertically transmitted, feminizing microsporidia endosymbionts of amphipod crustaceans.</title>
        <authorList>
            <person name="Cormier A."/>
            <person name="Chebbi M.A."/>
            <person name="Giraud I."/>
            <person name="Wattier R."/>
            <person name="Teixeira M."/>
            <person name="Gilbert C."/>
            <person name="Rigaud T."/>
            <person name="Cordaux R."/>
        </authorList>
    </citation>
    <scope>NUCLEOTIDE SEQUENCE [LARGE SCALE GENOMIC DNA]</scope>
    <source>
        <strain evidence="1 2">Ou3-Ou53</strain>
    </source>
</reference>
<proteinExistence type="predicted"/>
<accession>A0A9P6GXG5</accession>
<protein>
    <submittedName>
        <fullName evidence="1">Uncharacterized protein</fullName>
    </submittedName>
</protein>
<comment type="caution">
    <text evidence="1">The sequence shown here is derived from an EMBL/GenBank/DDBJ whole genome shotgun (WGS) entry which is preliminary data.</text>
</comment>